<name>A0A3S9B3I6_9HYPH</name>
<reference evidence="1 2" key="1">
    <citation type="submission" date="2018-09" db="EMBL/GenBank/DDBJ databases">
        <title>Marinorhizobium profundi gen. nov., sp. nov., isolated from a deep-sea sediment sample from the New Britain Trench and proposal of Marinorhizobiaceae fam. nov. in the order Rhizobiales of the class Alphaproteobacteria.</title>
        <authorList>
            <person name="Cao J."/>
        </authorList>
    </citation>
    <scope>NUCLEOTIDE SEQUENCE [LARGE SCALE GENOMIC DNA]</scope>
    <source>
        <strain evidence="1 2">WS11</strain>
    </source>
</reference>
<keyword evidence="2" id="KW-1185">Reference proteome</keyword>
<dbReference type="KEGG" id="abaw:D5400_09565"/>
<accession>A0A3S9B3I6</accession>
<dbReference type="AlphaFoldDB" id="A0A3S9B3I6"/>
<organism evidence="1 2">
    <name type="scientific">Georhizobium profundi</name>
    <dbReference type="NCBI Taxonomy" id="2341112"/>
    <lineage>
        <taxon>Bacteria</taxon>
        <taxon>Pseudomonadati</taxon>
        <taxon>Pseudomonadota</taxon>
        <taxon>Alphaproteobacteria</taxon>
        <taxon>Hyphomicrobiales</taxon>
        <taxon>Rhizobiaceae</taxon>
        <taxon>Georhizobium</taxon>
    </lineage>
</organism>
<dbReference type="EMBL" id="CP032509">
    <property type="protein sequence ID" value="AZN71482.1"/>
    <property type="molecule type" value="Genomic_DNA"/>
</dbReference>
<proteinExistence type="predicted"/>
<evidence type="ECO:0000313" key="1">
    <source>
        <dbReference type="EMBL" id="AZN71482.1"/>
    </source>
</evidence>
<sequence>MSISSKLSFFVLVFAVALLATLLPDRPLGFASEHGDSQVHAVDHLSGAEHWGANDRNCCQTAHCLVLFLVTVCQDGPAPFQGVPPMSASLPLISIEASGIDPPPKAT</sequence>
<protein>
    <submittedName>
        <fullName evidence="1">Uncharacterized protein</fullName>
    </submittedName>
</protein>
<evidence type="ECO:0000313" key="2">
    <source>
        <dbReference type="Proteomes" id="UP000268192"/>
    </source>
</evidence>
<dbReference type="Proteomes" id="UP000268192">
    <property type="component" value="Chromosome"/>
</dbReference>
<gene>
    <name evidence="1" type="ORF">D5400_09565</name>
</gene>